<feature type="signal peptide" evidence="2">
    <location>
        <begin position="1"/>
        <end position="24"/>
    </location>
</feature>
<dbReference type="RefSeq" id="WP_014159215.1">
    <property type="nucleotide sequence ID" value="NC_016147.2"/>
</dbReference>
<reference evidence="3 4" key="1">
    <citation type="journal article" date="2012" name="J. Bacteriol.">
        <title>Complete Genome Sequence of the BTEX-Degrading Bacterium Pseudoxanthomonas spadix BD-a59.</title>
        <authorList>
            <person name="Lee S.H."/>
            <person name="Jin H.M."/>
            <person name="Lee H.J."/>
            <person name="Kim J.M."/>
            <person name="Jeon C.O."/>
        </authorList>
    </citation>
    <scope>NUCLEOTIDE SEQUENCE [LARGE SCALE GENOMIC DNA]</scope>
    <source>
        <strain evidence="3 4">BD-a59</strain>
    </source>
</reference>
<dbReference type="eggNOG" id="ENOG50331KE">
    <property type="taxonomic scope" value="Bacteria"/>
</dbReference>
<proteinExistence type="predicted"/>
<name>G7UUV8_PSEUP</name>
<dbReference type="Proteomes" id="UP000005870">
    <property type="component" value="Chromosome"/>
</dbReference>
<evidence type="ECO:0000313" key="3">
    <source>
        <dbReference type="EMBL" id="AER55037.1"/>
    </source>
</evidence>
<protein>
    <recommendedName>
        <fullName evidence="5">Secreted protein</fullName>
    </recommendedName>
</protein>
<keyword evidence="2" id="KW-0732">Signal</keyword>
<evidence type="ECO:0008006" key="5">
    <source>
        <dbReference type="Google" id="ProtNLM"/>
    </source>
</evidence>
<keyword evidence="4" id="KW-1185">Reference proteome</keyword>
<evidence type="ECO:0000256" key="2">
    <source>
        <dbReference type="SAM" id="SignalP"/>
    </source>
</evidence>
<dbReference type="AlphaFoldDB" id="G7UUV8"/>
<dbReference type="KEGG" id="psd:DSC_01920"/>
<feature type="chain" id="PRO_5003504404" description="Secreted protein" evidence="2">
    <location>
        <begin position="25"/>
        <end position="223"/>
    </location>
</feature>
<organism evidence="3 4">
    <name type="scientific">Pseudoxanthomonas spadix (strain BD-a59)</name>
    <dbReference type="NCBI Taxonomy" id="1045855"/>
    <lineage>
        <taxon>Bacteria</taxon>
        <taxon>Pseudomonadati</taxon>
        <taxon>Pseudomonadota</taxon>
        <taxon>Gammaproteobacteria</taxon>
        <taxon>Lysobacterales</taxon>
        <taxon>Lysobacteraceae</taxon>
        <taxon>Pseudoxanthomonas</taxon>
    </lineage>
</organism>
<feature type="region of interest" description="Disordered" evidence="1">
    <location>
        <begin position="29"/>
        <end position="51"/>
    </location>
</feature>
<evidence type="ECO:0000256" key="1">
    <source>
        <dbReference type="SAM" id="MobiDB-lite"/>
    </source>
</evidence>
<evidence type="ECO:0000313" key="4">
    <source>
        <dbReference type="Proteomes" id="UP000005870"/>
    </source>
</evidence>
<dbReference type="HOGENOM" id="CLU_101358_1_0_6"/>
<gene>
    <name evidence="3" type="ordered locus">DSC_01920</name>
</gene>
<dbReference type="OrthoDB" id="6853546at2"/>
<dbReference type="STRING" id="1045855.DSC_01920"/>
<sequence>MLIKKFTGCAVIAAFAVWVLIAAAAGCAPASQGPVSTPAQKEKSKMEYRQNPNPTKAHQLIMRIDNAPGEFGWMHGFMQYDVTNRECLPPPDENHGHLSPIPTRSVEFDLTQESPGEYSGIVYTDGMIDEDYHGRGVCRWKLMNVQVQLKATGTEGETLFMADIFGEELLAGKTKTLYFWKGGYPHSSVRDFPDSGETDQDKFKLELRDDLFTITLASKELTP</sequence>
<accession>G7UUV8</accession>
<dbReference type="EMBL" id="CP003093">
    <property type="protein sequence ID" value="AER55037.1"/>
    <property type="molecule type" value="Genomic_DNA"/>
</dbReference>
<dbReference type="PROSITE" id="PS51257">
    <property type="entry name" value="PROKAR_LIPOPROTEIN"/>
    <property type="match status" value="1"/>
</dbReference>